<keyword evidence="2" id="KW-1185">Reference proteome</keyword>
<dbReference type="EMBL" id="JAKIKS010000089">
    <property type="protein sequence ID" value="MCL1126468.1"/>
    <property type="molecule type" value="Genomic_DNA"/>
</dbReference>
<evidence type="ECO:0000313" key="1">
    <source>
        <dbReference type="EMBL" id="MCL1126468.1"/>
    </source>
</evidence>
<evidence type="ECO:0000313" key="2">
    <source>
        <dbReference type="Proteomes" id="UP001203423"/>
    </source>
</evidence>
<gene>
    <name evidence="1" type="ORF">L2764_18760</name>
</gene>
<evidence type="ECO:0008006" key="3">
    <source>
        <dbReference type="Google" id="ProtNLM"/>
    </source>
</evidence>
<accession>A0ABT0LFJ5</accession>
<dbReference type="Proteomes" id="UP001203423">
    <property type="component" value="Unassembled WGS sequence"/>
</dbReference>
<name>A0ABT0LFJ5_9GAMM</name>
<organism evidence="1 2">
    <name type="scientific">Shewanella surugensis</name>
    <dbReference type="NCBI Taxonomy" id="212020"/>
    <lineage>
        <taxon>Bacteria</taxon>
        <taxon>Pseudomonadati</taxon>
        <taxon>Pseudomonadota</taxon>
        <taxon>Gammaproteobacteria</taxon>
        <taxon>Alteromonadales</taxon>
        <taxon>Shewanellaceae</taxon>
        <taxon>Shewanella</taxon>
    </lineage>
</organism>
<comment type="caution">
    <text evidence="1">The sequence shown here is derived from an EMBL/GenBank/DDBJ whole genome shotgun (WGS) entry which is preliminary data.</text>
</comment>
<sequence>MKKTVWISAFDKNEETSKVTFNALHKYGLDVSGHFWPEYDDKKGWELPTEALKNADAWVILMSPSAFANEHNRFSLNLTLMQIRTLKGDGFPVFISGIEKADVAEELIYLSACEFVNSAVLGVKLLSATAKVLPVSETEYRLNCHAIMGIGTWFEVGPCPHSWQGAMIALEGAEIDAHGVGPSGKLPQKAILSYPYKGMKLEVDGTEFIGWGVENELAAGESYYIRIKGLPKSMLFGESPIKNENADLYRCYF</sequence>
<dbReference type="RefSeq" id="WP_248941856.1">
    <property type="nucleotide sequence ID" value="NZ_JAKIKS010000089.1"/>
</dbReference>
<proteinExistence type="predicted"/>
<protein>
    <recommendedName>
        <fullName evidence="3">TIR domain-containing protein</fullName>
    </recommendedName>
</protein>
<reference evidence="1 2" key="1">
    <citation type="submission" date="2022-01" db="EMBL/GenBank/DDBJ databases">
        <title>Whole genome-based taxonomy of the Shewanellaceae.</title>
        <authorList>
            <person name="Martin-Rodriguez A.J."/>
        </authorList>
    </citation>
    <scope>NUCLEOTIDE SEQUENCE [LARGE SCALE GENOMIC DNA]</scope>
    <source>
        <strain evidence="1 2">DSM 17177</strain>
    </source>
</reference>